<feature type="compositionally biased region" description="Basic and acidic residues" evidence="8">
    <location>
        <begin position="662"/>
        <end position="682"/>
    </location>
</feature>
<dbReference type="InterPro" id="IPR036961">
    <property type="entry name" value="Kinesin_motor_dom_sf"/>
</dbReference>
<keyword evidence="4 6" id="KW-0067">ATP-binding</keyword>
<feature type="binding site" evidence="6">
    <location>
        <begin position="114"/>
        <end position="121"/>
    </location>
    <ligand>
        <name>ATP</name>
        <dbReference type="ChEBI" id="CHEBI:30616"/>
    </ligand>
</feature>
<evidence type="ECO:0000256" key="7">
    <source>
        <dbReference type="RuleBase" id="RU000394"/>
    </source>
</evidence>
<keyword evidence="3 6" id="KW-0547">Nucleotide-binding</keyword>
<dbReference type="GO" id="GO:0005875">
    <property type="term" value="C:microtubule associated complex"/>
    <property type="evidence" value="ECO:0007669"/>
    <property type="project" value="TreeGrafter"/>
</dbReference>
<accession>A0A7S1L4R6</accession>
<feature type="compositionally biased region" description="Basic and acidic residues" evidence="8">
    <location>
        <begin position="441"/>
        <end position="450"/>
    </location>
</feature>
<feature type="region of interest" description="Disordered" evidence="8">
    <location>
        <begin position="625"/>
        <end position="688"/>
    </location>
</feature>
<dbReference type="GO" id="GO:0008017">
    <property type="term" value="F:microtubule binding"/>
    <property type="evidence" value="ECO:0007669"/>
    <property type="project" value="InterPro"/>
</dbReference>
<dbReference type="InterPro" id="IPR027640">
    <property type="entry name" value="Kinesin-like_fam"/>
</dbReference>
<dbReference type="Pfam" id="PF00225">
    <property type="entry name" value="Kinesin"/>
    <property type="match status" value="1"/>
</dbReference>
<proteinExistence type="inferred from homology"/>
<dbReference type="GO" id="GO:0051231">
    <property type="term" value="P:spindle elongation"/>
    <property type="evidence" value="ECO:0007669"/>
    <property type="project" value="TreeGrafter"/>
</dbReference>
<dbReference type="GO" id="GO:0005524">
    <property type="term" value="F:ATP binding"/>
    <property type="evidence" value="ECO:0007669"/>
    <property type="project" value="UniProtKB-UniRule"/>
</dbReference>
<dbReference type="PROSITE" id="PS00411">
    <property type="entry name" value="KINESIN_MOTOR_1"/>
    <property type="match status" value="1"/>
</dbReference>
<evidence type="ECO:0000256" key="2">
    <source>
        <dbReference type="ARBA" id="ARBA00022490"/>
    </source>
</evidence>
<dbReference type="PANTHER" id="PTHR47969:SF15">
    <property type="entry name" value="CHROMOSOME-ASSOCIATED KINESIN KIF4A-RELATED"/>
    <property type="match status" value="1"/>
</dbReference>
<keyword evidence="5" id="KW-0175">Coiled coil</keyword>
<keyword evidence="2" id="KW-0963">Cytoplasm</keyword>
<evidence type="ECO:0000256" key="1">
    <source>
        <dbReference type="ARBA" id="ARBA00004496"/>
    </source>
</evidence>
<feature type="compositionally biased region" description="Acidic residues" evidence="8">
    <location>
        <begin position="625"/>
        <end position="636"/>
    </location>
</feature>
<gene>
    <name evidence="10" type="ORF">NDES1114_LOCUS3483</name>
</gene>
<reference evidence="10" key="1">
    <citation type="submission" date="2021-01" db="EMBL/GenBank/DDBJ databases">
        <authorList>
            <person name="Corre E."/>
            <person name="Pelletier E."/>
            <person name="Niang G."/>
            <person name="Scheremetjew M."/>
            <person name="Finn R."/>
            <person name="Kale V."/>
            <person name="Holt S."/>
            <person name="Cochrane G."/>
            <person name="Meng A."/>
            <person name="Brown T."/>
            <person name="Cohen L."/>
        </authorList>
    </citation>
    <scope>NUCLEOTIDE SEQUENCE</scope>
    <source>
        <strain evidence="10">CCAP 1951/1</strain>
    </source>
</reference>
<comment type="similarity">
    <text evidence="6 7">Belongs to the TRAFAC class myosin-kinesin ATPase superfamily. Kinesin family.</text>
</comment>
<dbReference type="GO" id="GO:0005874">
    <property type="term" value="C:microtubule"/>
    <property type="evidence" value="ECO:0007669"/>
    <property type="project" value="UniProtKB-KW"/>
</dbReference>
<dbReference type="AlphaFoldDB" id="A0A7S1L4R6"/>
<name>A0A7S1L4R6_NEODS</name>
<feature type="compositionally biased region" description="Polar residues" evidence="8">
    <location>
        <begin position="427"/>
        <end position="437"/>
    </location>
</feature>
<dbReference type="InterPro" id="IPR027417">
    <property type="entry name" value="P-loop_NTPase"/>
</dbReference>
<dbReference type="SUPFAM" id="SSF52540">
    <property type="entry name" value="P-loop containing nucleoside triphosphate hydrolases"/>
    <property type="match status" value="1"/>
</dbReference>
<dbReference type="GO" id="GO:0007052">
    <property type="term" value="P:mitotic spindle organization"/>
    <property type="evidence" value="ECO:0007669"/>
    <property type="project" value="TreeGrafter"/>
</dbReference>
<comment type="subcellular location">
    <subcellularLocation>
        <location evidence="1">Cytoplasm</location>
    </subcellularLocation>
</comment>
<evidence type="ECO:0000256" key="8">
    <source>
        <dbReference type="SAM" id="MobiDB-lite"/>
    </source>
</evidence>
<keyword evidence="7" id="KW-0493">Microtubule</keyword>
<evidence type="ECO:0000256" key="5">
    <source>
        <dbReference type="ARBA" id="ARBA00023054"/>
    </source>
</evidence>
<feature type="domain" description="Kinesin motor" evidence="9">
    <location>
        <begin position="6"/>
        <end position="403"/>
    </location>
</feature>
<evidence type="ECO:0000256" key="6">
    <source>
        <dbReference type="PROSITE-ProRule" id="PRU00283"/>
    </source>
</evidence>
<keyword evidence="6 7" id="KW-0505">Motor protein</keyword>
<dbReference type="FunFam" id="3.40.850.10:FF:000134">
    <property type="entry name" value="Kinesin-like protein"/>
    <property type="match status" value="1"/>
</dbReference>
<dbReference type="GO" id="GO:0003777">
    <property type="term" value="F:microtubule motor activity"/>
    <property type="evidence" value="ECO:0007669"/>
    <property type="project" value="InterPro"/>
</dbReference>
<feature type="compositionally biased region" description="Basic and acidic residues" evidence="8">
    <location>
        <begin position="637"/>
        <end position="655"/>
    </location>
</feature>
<dbReference type="EMBL" id="HBGF01005121">
    <property type="protein sequence ID" value="CAD9094113.1"/>
    <property type="molecule type" value="Transcribed_RNA"/>
</dbReference>
<feature type="region of interest" description="Disordered" evidence="8">
    <location>
        <begin position="417"/>
        <end position="450"/>
    </location>
</feature>
<organism evidence="10">
    <name type="scientific">Neobodo designis</name>
    <name type="common">Flagellated protozoan</name>
    <name type="synonym">Bodo designis</name>
    <dbReference type="NCBI Taxonomy" id="312471"/>
    <lineage>
        <taxon>Eukaryota</taxon>
        <taxon>Discoba</taxon>
        <taxon>Euglenozoa</taxon>
        <taxon>Kinetoplastea</taxon>
        <taxon>Metakinetoplastina</taxon>
        <taxon>Neobodonida</taxon>
        <taxon>Neobodo</taxon>
    </lineage>
</organism>
<evidence type="ECO:0000259" key="9">
    <source>
        <dbReference type="PROSITE" id="PS50067"/>
    </source>
</evidence>
<dbReference type="Gene3D" id="3.40.850.10">
    <property type="entry name" value="Kinesin motor domain"/>
    <property type="match status" value="1"/>
</dbReference>
<dbReference type="SMART" id="SM00129">
    <property type="entry name" value="KISc"/>
    <property type="match status" value="1"/>
</dbReference>
<dbReference type="GO" id="GO:0007018">
    <property type="term" value="P:microtubule-based movement"/>
    <property type="evidence" value="ECO:0007669"/>
    <property type="project" value="InterPro"/>
</dbReference>
<dbReference type="InterPro" id="IPR019821">
    <property type="entry name" value="Kinesin_motor_CS"/>
</dbReference>
<dbReference type="InterPro" id="IPR001752">
    <property type="entry name" value="Kinesin_motor_dom"/>
</dbReference>
<sequence>MTSISKFRVFGRVRPFIDSEFEGKSSDQIRSIVEMVGPKTVLLDPKENYSPKAQFEFDDSLWSIPSDYKLLHTYGDGSAAKKDFASQHYVYNLVAKEAPVAAFDGVNSTIMSYGQTGGGKTYTMMGKYDPFNVCGGDGPEGIIPRVCHDVFKMVETRRKEEEAKPEKERRDITVEVTFVEIYMEKVRDLLDKQAAARGEMREARIRVDPNSGPFVEDVTKYRVSNWSHCCKLLEQGSSMRTTSANVVHQQSSRSHAIFTLTVLQSRKVPAKDKYAAPTVETKSGRINLVDLAGSERGGFTDYVKESSKINTSLLALRRVIDTLVERQRITMEQVSAELQGLAPKGPLQQPPTVPYRDSVLTWLLSDSMGGNAMTTMIAALSPHEKNFNDTLATLQWSSKARNLVGVVKVNDSQSSVQSGMLGKRSDLQSSIHQQRQTVDGLRQELENRKSEAEELDKRSLKLKKIYMATLAEKETVEQHAAAYTLQRQLKQWAHRRRMATLRAQLDQLMQEIGERMAQIDALNGTIAANSAAIAAQQAESADQLARVVELEAKVAEYERCEEEFQKEYEVAMQLREEGESSIEELKQQLDAKAQAIEKEYDEATAELAEMKERHDSDCKRLEALELEISETPEGEEERLRAEAEALESECRDLDAKNQPLRQRRDELLQQKADLQKKIDEKNAKKKKK</sequence>
<dbReference type="PRINTS" id="PR00380">
    <property type="entry name" value="KINESINHEAVY"/>
</dbReference>
<protein>
    <recommendedName>
        <fullName evidence="7">Kinesin-like protein</fullName>
    </recommendedName>
</protein>
<dbReference type="PROSITE" id="PS50067">
    <property type="entry name" value="KINESIN_MOTOR_2"/>
    <property type="match status" value="1"/>
</dbReference>
<dbReference type="PANTHER" id="PTHR47969">
    <property type="entry name" value="CHROMOSOME-ASSOCIATED KINESIN KIF4A-RELATED"/>
    <property type="match status" value="1"/>
</dbReference>
<evidence type="ECO:0000256" key="4">
    <source>
        <dbReference type="ARBA" id="ARBA00022840"/>
    </source>
</evidence>
<evidence type="ECO:0000313" key="10">
    <source>
        <dbReference type="EMBL" id="CAD9094113.1"/>
    </source>
</evidence>
<dbReference type="GO" id="GO:0005737">
    <property type="term" value="C:cytoplasm"/>
    <property type="evidence" value="ECO:0007669"/>
    <property type="project" value="UniProtKB-SubCell"/>
</dbReference>
<evidence type="ECO:0000256" key="3">
    <source>
        <dbReference type="ARBA" id="ARBA00022741"/>
    </source>
</evidence>